<dbReference type="RefSeq" id="WP_113887770.1">
    <property type="nucleotide sequence ID" value="NZ_QNRK01000003.1"/>
</dbReference>
<keyword evidence="3" id="KW-1185">Reference proteome</keyword>
<gene>
    <name evidence="2" type="ORF">DFR50_10314</name>
</gene>
<evidence type="ECO:0000259" key="1">
    <source>
        <dbReference type="Pfam" id="PF00117"/>
    </source>
</evidence>
<dbReference type="InterPro" id="IPR017926">
    <property type="entry name" value="GATASE"/>
</dbReference>
<dbReference type="NCBIfam" id="NF005458">
    <property type="entry name" value="PRK07053.1"/>
    <property type="match status" value="1"/>
</dbReference>
<dbReference type="PANTHER" id="PTHR42695">
    <property type="entry name" value="GLUTAMINE AMIDOTRANSFERASE YLR126C-RELATED"/>
    <property type="match status" value="1"/>
</dbReference>
<dbReference type="GO" id="GO:0005829">
    <property type="term" value="C:cytosol"/>
    <property type="evidence" value="ECO:0007669"/>
    <property type="project" value="TreeGrafter"/>
</dbReference>
<dbReference type="OrthoDB" id="9813383at2"/>
<feature type="domain" description="Glutamine amidotransferase" evidence="1">
    <location>
        <begin position="24"/>
        <end position="182"/>
    </location>
</feature>
<reference evidence="2 3" key="1">
    <citation type="submission" date="2018-06" db="EMBL/GenBank/DDBJ databases">
        <title>Genomic Encyclopedia of Type Strains, Phase IV (KMG-IV): sequencing the most valuable type-strain genomes for metagenomic binning, comparative biology and taxonomic classification.</title>
        <authorList>
            <person name="Goeker M."/>
        </authorList>
    </citation>
    <scope>NUCLEOTIDE SEQUENCE [LARGE SCALE GENOMIC DNA]</scope>
    <source>
        <strain evidence="2 3">DSM 24875</strain>
    </source>
</reference>
<sequence>MTKTAVAIRHVAFEDAGVWREPLAEAGYDLSYVEAGVDALADAARAADLVIVLGGPIGVYETDAYPFLVDEIAVVRRRLEAGAPIVGVCLGAQLMAVALGARVAPGPGKEIGYAPVALADAGRASPLARLDGLPVLHWHGDACELPPGALLLASTPLGPVQAFSRGPRALALQFHVEADPHRIEQWLIGHAAELAAAGLDPRALRADALRHGEATAAAGRALLAEWLGTSAP</sequence>
<dbReference type="InterPro" id="IPR044992">
    <property type="entry name" value="ChyE-like"/>
</dbReference>
<comment type="caution">
    <text evidence="2">The sequence shown here is derived from an EMBL/GenBank/DDBJ whole genome shotgun (WGS) entry which is preliminary data.</text>
</comment>
<dbReference type="SUPFAM" id="SSF52317">
    <property type="entry name" value="Class I glutamine amidotransferase-like"/>
    <property type="match status" value="1"/>
</dbReference>
<dbReference type="Gene3D" id="3.40.50.880">
    <property type="match status" value="1"/>
</dbReference>
<accession>A0A366FTV7</accession>
<dbReference type="PROSITE" id="PS51273">
    <property type="entry name" value="GATASE_TYPE_1"/>
    <property type="match status" value="1"/>
</dbReference>
<proteinExistence type="predicted"/>
<dbReference type="InterPro" id="IPR029062">
    <property type="entry name" value="Class_I_gatase-like"/>
</dbReference>
<dbReference type="CDD" id="cd01741">
    <property type="entry name" value="GATase1_1"/>
    <property type="match status" value="1"/>
</dbReference>
<organism evidence="2 3">
    <name type="scientific">Roseiarcus fermentans</name>
    <dbReference type="NCBI Taxonomy" id="1473586"/>
    <lineage>
        <taxon>Bacteria</taxon>
        <taxon>Pseudomonadati</taxon>
        <taxon>Pseudomonadota</taxon>
        <taxon>Alphaproteobacteria</taxon>
        <taxon>Hyphomicrobiales</taxon>
        <taxon>Roseiarcaceae</taxon>
        <taxon>Roseiarcus</taxon>
    </lineage>
</organism>
<dbReference type="AlphaFoldDB" id="A0A366FTV7"/>
<dbReference type="Pfam" id="PF00117">
    <property type="entry name" value="GATase"/>
    <property type="match status" value="1"/>
</dbReference>
<name>A0A366FTV7_9HYPH</name>
<dbReference type="Proteomes" id="UP000253529">
    <property type="component" value="Unassembled WGS sequence"/>
</dbReference>
<dbReference type="PANTHER" id="PTHR42695:SF5">
    <property type="entry name" value="GLUTAMINE AMIDOTRANSFERASE YLR126C-RELATED"/>
    <property type="match status" value="1"/>
</dbReference>
<evidence type="ECO:0000313" key="2">
    <source>
        <dbReference type="EMBL" id="RBP17129.1"/>
    </source>
</evidence>
<dbReference type="EMBL" id="QNRK01000003">
    <property type="protein sequence ID" value="RBP17129.1"/>
    <property type="molecule type" value="Genomic_DNA"/>
</dbReference>
<protein>
    <submittedName>
        <fullName evidence="2">GMP synthase (Glutamine-hydrolysing)</fullName>
    </submittedName>
</protein>
<evidence type="ECO:0000313" key="3">
    <source>
        <dbReference type="Proteomes" id="UP000253529"/>
    </source>
</evidence>